<feature type="coiled-coil region" evidence="1">
    <location>
        <begin position="1554"/>
        <end position="1638"/>
    </location>
</feature>
<name>A0AAW0WK27_CHEQU</name>
<feature type="compositionally biased region" description="Polar residues" evidence="2">
    <location>
        <begin position="141"/>
        <end position="150"/>
    </location>
</feature>
<feature type="region of interest" description="Disordered" evidence="2">
    <location>
        <begin position="796"/>
        <end position="835"/>
    </location>
</feature>
<dbReference type="GO" id="GO:0016460">
    <property type="term" value="C:myosin II complex"/>
    <property type="evidence" value="ECO:0007669"/>
    <property type="project" value="TreeGrafter"/>
</dbReference>
<evidence type="ECO:0000313" key="5">
    <source>
        <dbReference type="Proteomes" id="UP001445076"/>
    </source>
</evidence>
<feature type="region of interest" description="Disordered" evidence="2">
    <location>
        <begin position="53"/>
        <end position="81"/>
    </location>
</feature>
<feature type="compositionally biased region" description="Basic and acidic residues" evidence="2">
    <location>
        <begin position="539"/>
        <end position="553"/>
    </location>
</feature>
<dbReference type="PANTHER" id="PTHR45615">
    <property type="entry name" value="MYOSIN HEAVY CHAIN, NON-MUSCLE"/>
    <property type="match status" value="1"/>
</dbReference>
<feature type="compositionally biased region" description="Low complexity" evidence="2">
    <location>
        <begin position="25"/>
        <end position="36"/>
    </location>
</feature>
<feature type="compositionally biased region" description="Low complexity" evidence="2">
    <location>
        <begin position="471"/>
        <end position="485"/>
    </location>
</feature>
<dbReference type="GO" id="GO:0031032">
    <property type="term" value="P:actomyosin structure organization"/>
    <property type="evidence" value="ECO:0007669"/>
    <property type="project" value="TreeGrafter"/>
</dbReference>
<feature type="compositionally biased region" description="Polar residues" evidence="2">
    <location>
        <begin position="371"/>
        <end position="383"/>
    </location>
</feature>
<dbReference type="GO" id="GO:0051015">
    <property type="term" value="F:actin filament binding"/>
    <property type="evidence" value="ECO:0007669"/>
    <property type="project" value="TreeGrafter"/>
</dbReference>
<feature type="coiled-coil region" evidence="1">
    <location>
        <begin position="1478"/>
        <end position="1512"/>
    </location>
</feature>
<dbReference type="EMBL" id="JARKIK010000057">
    <property type="protein sequence ID" value="KAK8732478.1"/>
    <property type="molecule type" value="Genomic_DNA"/>
</dbReference>
<feature type="region of interest" description="Disordered" evidence="2">
    <location>
        <begin position="431"/>
        <end position="582"/>
    </location>
</feature>
<feature type="compositionally biased region" description="Polar residues" evidence="2">
    <location>
        <begin position="319"/>
        <end position="330"/>
    </location>
</feature>
<feature type="signal peptide" evidence="3">
    <location>
        <begin position="1"/>
        <end position="21"/>
    </location>
</feature>
<feature type="region of interest" description="Disordered" evidence="2">
    <location>
        <begin position="680"/>
        <end position="772"/>
    </location>
</feature>
<feature type="compositionally biased region" description="Basic and acidic residues" evidence="2">
    <location>
        <begin position="443"/>
        <end position="467"/>
    </location>
</feature>
<feature type="compositionally biased region" description="Basic and acidic residues" evidence="2">
    <location>
        <begin position="1265"/>
        <end position="1275"/>
    </location>
</feature>
<comment type="caution">
    <text evidence="4">The sequence shown here is derived from an EMBL/GenBank/DDBJ whole genome shotgun (WGS) entry which is preliminary data.</text>
</comment>
<feature type="compositionally biased region" description="Basic and acidic residues" evidence="2">
    <location>
        <begin position="753"/>
        <end position="763"/>
    </location>
</feature>
<feature type="compositionally biased region" description="Polar residues" evidence="2">
    <location>
        <begin position="433"/>
        <end position="442"/>
    </location>
</feature>
<feature type="compositionally biased region" description="Basic and acidic residues" evidence="2">
    <location>
        <begin position="796"/>
        <end position="808"/>
    </location>
</feature>
<dbReference type="GO" id="GO:0032982">
    <property type="term" value="C:myosin filament"/>
    <property type="evidence" value="ECO:0007669"/>
    <property type="project" value="TreeGrafter"/>
</dbReference>
<feature type="region of interest" description="Disordered" evidence="2">
    <location>
        <begin position="17"/>
        <end position="38"/>
    </location>
</feature>
<feature type="region of interest" description="Disordered" evidence="2">
    <location>
        <begin position="115"/>
        <end position="383"/>
    </location>
</feature>
<feature type="region of interest" description="Disordered" evidence="2">
    <location>
        <begin position="1375"/>
        <end position="1405"/>
    </location>
</feature>
<feature type="compositionally biased region" description="Basic and acidic residues" evidence="2">
    <location>
        <begin position="488"/>
        <end position="497"/>
    </location>
</feature>
<dbReference type="GO" id="GO:0005737">
    <property type="term" value="C:cytoplasm"/>
    <property type="evidence" value="ECO:0007669"/>
    <property type="project" value="TreeGrafter"/>
</dbReference>
<feature type="region of interest" description="Disordered" evidence="2">
    <location>
        <begin position="644"/>
        <end position="663"/>
    </location>
</feature>
<feature type="compositionally biased region" description="Basic and acidic residues" evidence="2">
    <location>
        <begin position="511"/>
        <end position="531"/>
    </location>
</feature>
<keyword evidence="5" id="KW-1185">Reference proteome</keyword>
<feature type="region of interest" description="Disordered" evidence="2">
    <location>
        <begin position="973"/>
        <end position="1025"/>
    </location>
</feature>
<dbReference type="PANTHER" id="PTHR45615:SF36">
    <property type="entry name" value="MYOSIN HEAVY CHAIN-LIKE, ISOFORM B-RELATED"/>
    <property type="match status" value="1"/>
</dbReference>
<feature type="compositionally biased region" description="Polar residues" evidence="2">
    <location>
        <begin position="1276"/>
        <end position="1287"/>
    </location>
</feature>
<evidence type="ECO:0000256" key="1">
    <source>
        <dbReference type="SAM" id="Coils"/>
    </source>
</evidence>
<feature type="region of interest" description="Disordered" evidence="2">
    <location>
        <begin position="596"/>
        <end position="616"/>
    </location>
</feature>
<accession>A0AAW0WK27</accession>
<proteinExistence type="predicted"/>
<reference evidence="4 5" key="1">
    <citation type="journal article" date="2024" name="BMC Genomics">
        <title>Genome assembly of redclaw crayfish (Cherax quadricarinatus) provides insights into its immune adaptation and hypoxia tolerance.</title>
        <authorList>
            <person name="Liu Z."/>
            <person name="Zheng J."/>
            <person name="Li H."/>
            <person name="Fang K."/>
            <person name="Wang S."/>
            <person name="He J."/>
            <person name="Zhou D."/>
            <person name="Weng S."/>
            <person name="Chi M."/>
            <person name="Gu Z."/>
            <person name="He J."/>
            <person name="Li F."/>
            <person name="Wang M."/>
        </authorList>
    </citation>
    <scope>NUCLEOTIDE SEQUENCE [LARGE SCALE GENOMIC DNA]</scope>
    <source>
        <strain evidence="4">ZL_2023a</strain>
    </source>
</reference>
<feature type="compositionally biased region" description="Polar residues" evidence="2">
    <location>
        <begin position="352"/>
        <end position="362"/>
    </location>
</feature>
<keyword evidence="1" id="KW-0175">Coiled coil</keyword>
<feature type="chain" id="PRO_5043340133" evidence="3">
    <location>
        <begin position="22"/>
        <end position="1641"/>
    </location>
</feature>
<feature type="region of interest" description="Disordered" evidence="2">
    <location>
        <begin position="1249"/>
        <end position="1300"/>
    </location>
</feature>
<gene>
    <name evidence="4" type="ORF">OTU49_007112</name>
</gene>
<keyword evidence="3" id="KW-0732">Signal</keyword>
<evidence type="ECO:0000256" key="2">
    <source>
        <dbReference type="SAM" id="MobiDB-lite"/>
    </source>
</evidence>
<sequence>MLPIIATVLPLLSVSSVDTEAQRGDSPSLDPSWLDDLSSDSDDEYFDVVTVPGLRPQPGLTASPAPLQQHHHIPPTHSQSLPAINKGTVGSAMRNDAVQPLNTVIASKQSVTKAAASGREQGLSATPPCGDQKVTGDEQAPGTSVKQVRGTSEKHNPEGSTAGIESRFAVSTEKKGFSRLPKKYKAPQPPSTIEQPAPTGKQPASTVEQPAPTVEQPAPTGKQPASTVEQPAPTVEQPAPTGKQPASTVEHPAPTVGKPKGNQEQHWSDTQDQLQSNKNNLITTDMPRQILSSKEGKTHVGKQEASSPKRKPPDEVETSNELRGNGTLNKVDSKREKTLSGSLTIEDRVIKQQLSSASSETPLTPAPSPDSLPNKQTVNTTMNKTVKIMPECTTERALSSPQGQKVRQSSPVAVVGVKVTPTLVTGKLEIASNEGSATVRRNSTSEDKALDGKTARPKDTSVNKRSLESNTLTTTRPATTGTTVTKSTLEENEKLHDNVVVNGNIDEDNMSDDKSEEERKRASVSKNRENVTIHTQSENSKHKERKESIERSSRCSSVASDAASRAVSPDISLNSGAAKRSKSGKLAFVLNMWETDEVSQKSERGKPKGSSTPKIGKITGLASVFEREKSLGASQADASKSIINKLKSPYSPPFSPERKAPAEDKITNIAGISTLKFGDVAKFKKPGEPKKANDKIVSHTPKKMPDDKSSSHAHKNELDKQGIQDKDLINKSVSQKKDENLSNITKVGVNSVIDKERSQEKTGKQNTKNISKDCEEIIVNGSVAKSDSRISLDEEDAVEVKTKKDKLSNPRADQSSATVLQNSSATEPKHQPVSDTLVKTDKIDTSVSKANKVNAVVPKTNKVEDVSKNTKVEAKTSKDTKVEAKTSKDTKVEISESKDTKVEAIASKDTKVEAGASKDTKIEVKTSKDTMVEAGASKDTKIEVKTSKDTLVEAGESKDTKIEVKTSKDTMVEAGESKDTKIEVGESKDTKIEVKTSKDTKVEASSSKDTKNEVKTSKDTKVEAKTSKDTKIEAIASKDTKVGDAEVHESKVIKINSEAESNISSNIAAKVSNIKDGTNGLERQNEASDLKISPLPLANADTSSISTAAGDVPTSVKVTDINSIASKTAKTEAAEIYDGQVNTTEASATKVTSECNVQSAVCQGTVCTSSSDLATNVVSSEAPVVDDACSAEKLSEAPKASEALHRMDGLKKDVLGGIMSFIESVTRGGKSLEDKLSINGLQFTKKSSKTDNATDLTNAPPGDTSDTKTVSRSENTENLQEQTSQVISLPRPQDDDGSKQAKCCLEGKQSVKNAVYEPATAVPQLESEVEALLREASMLIAHTEDITRSPSHDGGDEEVFLDAIDVSQLDTLMPLPNMEIERERRSRSRTPLEGPERSPSSRSVVAKTEALLSETDRLLRRSRSDRSLRRSYSRSMSAAALSKSAQSVLEARCELQNCGIVCRLAEVTADLSEEHNTAHLAGERLEAEQAERMKLEKEVERLQANMRLVTTVNGKLEMERQALECEVVSVNNVNGDAEHDYDDAAEASLYKRKYDWCLREIELLKKQLKQQQEDDLDHLLLMKKQLEKKVSDAYEETEEQRQVVGQLKRKSQRLQAELNDLKILLEEQASRNNLLEKKQRK</sequence>
<feature type="compositionally biased region" description="Polar residues" evidence="2">
    <location>
        <begin position="811"/>
        <end position="826"/>
    </location>
</feature>
<feature type="compositionally biased region" description="Polar residues" evidence="2">
    <location>
        <begin position="270"/>
        <end position="283"/>
    </location>
</feature>
<feature type="compositionally biased region" description="Low complexity" evidence="2">
    <location>
        <begin position="554"/>
        <end position="568"/>
    </location>
</feature>
<organism evidence="4 5">
    <name type="scientific">Cherax quadricarinatus</name>
    <name type="common">Australian red claw crayfish</name>
    <dbReference type="NCBI Taxonomy" id="27406"/>
    <lineage>
        <taxon>Eukaryota</taxon>
        <taxon>Metazoa</taxon>
        <taxon>Ecdysozoa</taxon>
        <taxon>Arthropoda</taxon>
        <taxon>Crustacea</taxon>
        <taxon>Multicrustacea</taxon>
        <taxon>Malacostraca</taxon>
        <taxon>Eumalacostraca</taxon>
        <taxon>Eucarida</taxon>
        <taxon>Decapoda</taxon>
        <taxon>Pleocyemata</taxon>
        <taxon>Astacidea</taxon>
        <taxon>Parastacoidea</taxon>
        <taxon>Parastacidae</taxon>
        <taxon>Cherax</taxon>
    </lineage>
</organism>
<dbReference type="Proteomes" id="UP001445076">
    <property type="component" value="Unassembled WGS sequence"/>
</dbReference>
<evidence type="ECO:0000313" key="4">
    <source>
        <dbReference type="EMBL" id="KAK8732478.1"/>
    </source>
</evidence>
<protein>
    <submittedName>
        <fullName evidence="4">Uncharacterized protein</fullName>
    </submittedName>
</protein>
<evidence type="ECO:0000256" key="3">
    <source>
        <dbReference type="SAM" id="SignalP"/>
    </source>
</evidence>
<feature type="compositionally biased region" description="Basic and acidic residues" evidence="2">
    <location>
        <begin position="680"/>
        <end position="740"/>
    </location>
</feature>